<dbReference type="AlphaFoldDB" id="A0A2P2JFA5"/>
<reference evidence="1" key="1">
    <citation type="submission" date="2018-02" db="EMBL/GenBank/DDBJ databases">
        <title>Rhizophora mucronata_Transcriptome.</title>
        <authorList>
            <person name="Meera S.P."/>
            <person name="Sreeshan A."/>
            <person name="Augustine A."/>
        </authorList>
    </citation>
    <scope>NUCLEOTIDE SEQUENCE</scope>
    <source>
        <tissue evidence="1">Leaf</tissue>
    </source>
</reference>
<protein>
    <submittedName>
        <fullName evidence="1">Uncharacterized protein</fullName>
    </submittedName>
</protein>
<accession>A0A2P2JFA5</accession>
<name>A0A2P2JFA5_RHIMU</name>
<sequence>MCQGNSRCTRLSQANNYGTGIVAIDCHETLGLNLKKVKWPRVEFIFRLKSQIIMV</sequence>
<evidence type="ECO:0000313" key="1">
    <source>
        <dbReference type="EMBL" id="MBW92139.1"/>
    </source>
</evidence>
<organism evidence="1">
    <name type="scientific">Rhizophora mucronata</name>
    <name type="common">Asiatic mangrove</name>
    <dbReference type="NCBI Taxonomy" id="61149"/>
    <lineage>
        <taxon>Eukaryota</taxon>
        <taxon>Viridiplantae</taxon>
        <taxon>Streptophyta</taxon>
        <taxon>Embryophyta</taxon>
        <taxon>Tracheophyta</taxon>
        <taxon>Spermatophyta</taxon>
        <taxon>Magnoliopsida</taxon>
        <taxon>eudicotyledons</taxon>
        <taxon>Gunneridae</taxon>
        <taxon>Pentapetalae</taxon>
        <taxon>rosids</taxon>
        <taxon>fabids</taxon>
        <taxon>Malpighiales</taxon>
        <taxon>Rhizophoraceae</taxon>
        <taxon>Rhizophora</taxon>
    </lineage>
</organism>
<proteinExistence type="predicted"/>
<dbReference type="EMBL" id="GGEC01011656">
    <property type="protein sequence ID" value="MBW92139.1"/>
    <property type="molecule type" value="Transcribed_RNA"/>
</dbReference>